<comment type="caution">
    <text evidence="1">The sequence shown here is derived from an EMBL/GenBank/DDBJ whole genome shotgun (WGS) entry which is preliminary data.</text>
</comment>
<accession>A0ABT4DC81</accession>
<proteinExistence type="predicted"/>
<dbReference type="SUPFAM" id="SSF52833">
    <property type="entry name" value="Thioredoxin-like"/>
    <property type="match status" value="1"/>
</dbReference>
<evidence type="ECO:0000313" key="2">
    <source>
        <dbReference type="Proteomes" id="UP001144612"/>
    </source>
</evidence>
<gene>
    <name evidence="1" type="ORF">OW729_14970</name>
</gene>
<organism evidence="1 2">
    <name type="scientific">Clostridium brassicae</name>
    <dbReference type="NCBI Taxonomy" id="2999072"/>
    <lineage>
        <taxon>Bacteria</taxon>
        <taxon>Bacillati</taxon>
        <taxon>Bacillota</taxon>
        <taxon>Clostridia</taxon>
        <taxon>Eubacteriales</taxon>
        <taxon>Clostridiaceae</taxon>
        <taxon>Clostridium</taxon>
    </lineage>
</organism>
<dbReference type="InterPro" id="IPR036249">
    <property type="entry name" value="Thioredoxin-like_sf"/>
</dbReference>
<dbReference type="EMBL" id="JAPQFJ010000017">
    <property type="protein sequence ID" value="MCY6959922.1"/>
    <property type="molecule type" value="Genomic_DNA"/>
</dbReference>
<evidence type="ECO:0000313" key="1">
    <source>
        <dbReference type="EMBL" id="MCY6959922.1"/>
    </source>
</evidence>
<protein>
    <recommendedName>
        <fullName evidence="3">Glutaredoxin</fullName>
    </recommendedName>
</protein>
<dbReference type="RefSeq" id="WP_268062358.1">
    <property type="nucleotide sequence ID" value="NZ_JAPQFJ010000017.1"/>
</dbReference>
<sequence>MSIIMYGSELCEDTMEAKKLFEENKVEYVFKDITKELSNLKEFLAIRDTNSCYSKIREEHGIGMPCIVKEDGSITLEPKDVL</sequence>
<dbReference type="Gene3D" id="3.40.30.10">
    <property type="entry name" value="Glutaredoxin"/>
    <property type="match status" value="1"/>
</dbReference>
<reference evidence="1" key="1">
    <citation type="submission" date="2022-12" db="EMBL/GenBank/DDBJ databases">
        <title>Clostridium sp. nov., isolated from industrial wastewater.</title>
        <authorList>
            <person name="Jiayan W."/>
        </authorList>
    </citation>
    <scope>NUCLEOTIDE SEQUENCE</scope>
    <source>
        <strain evidence="1">ZC22-4</strain>
    </source>
</reference>
<evidence type="ECO:0008006" key="3">
    <source>
        <dbReference type="Google" id="ProtNLM"/>
    </source>
</evidence>
<dbReference type="Proteomes" id="UP001144612">
    <property type="component" value="Unassembled WGS sequence"/>
</dbReference>
<keyword evidence="2" id="KW-1185">Reference proteome</keyword>
<name>A0ABT4DC81_9CLOT</name>